<dbReference type="RefSeq" id="WP_103923207.1">
    <property type="nucleotide sequence ID" value="NZ_FNVR01000002.1"/>
</dbReference>
<evidence type="ECO:0000313" key="3">
    <source>
        <dbReference type="Proteomes" id="UP000236736"/>
    </source>
</evidence>
<evidence type="ECO:0008006" key="4">
    <source>
        <dbReference type="Google" id="ProtNLM"/>
    </source>
</evidence>
<dbReference type="STRING" id="1120964.GCA_001313265_00932"/>
<dbReference type="EMBL" id="FNVR01000002">
    <property type="protein sequence ID" value="SEF53176.1"/>
    <property type="molecule type" value="Genomic_DNA"/>
</dbReference>
<name>A0A1H5SRF6_9BACT</name>
<dbReference type="AlphaFoldDB" id="A0A1H5SRF6"/>
<evidence type="ECO:0000313" key="2">
    <source>
        <dbReference type="EMBL" id="SEF53176.1"/>
    </source>
</evidence>
<protein>
    <recommendedName>
        <fullName evidence="4">MetA-pathway of phenol degradation</fullName>
    </recommendedName>
</protein>
<reference evidence="3" key="1">
    <citation type="submission" date="2016-10" db="EMBL/GenBank/DDBJ databases">
        <authorList>
            <person name="Varghese N."/>
            <person name="Submissions S."/>
        </authorList>
    </citation>
    <scope>NUCLEOTIDE SEQUENCE [LARGE SCALE GENOMIC DNA]</scope>
    <source>
        <strain evidence="3">DSM 17298</strain>
    </source>
</reference>
<feature type="signal peptide" evidence="1">
    <location>
        <begin position="1"/>
        <end position="23"/>
    </location>
</feature>
<keyword evidence="1" id="KW-0732">Signal</keyword>
<sequence>MNLNSKLLSFLFGSLAIVQISFAQTPMDALMMPKGEICLAVVYEEANWDHYWEGTALRTNGNIGTFNRKMLMPMVVGGITDKINVIVSLPYVKTAATGGQMTGVEGIQDFGLSLKAQLVDKTLGPGQLMVFSNLSFSTPASNYLSDYMPFSLGFGANELGIRGIGHYELDKGPYVRGSLAYLHRGATEAERDYYYQDGSFYTSTMNVPDALQAQLAIGSWFLQKKLRVEATFNTIRCTSGDDIRSYNVPQPTNKVDFDQVGGFAQYYFKKDGGLGVLAYYNHMLSGRNMGQFSGYGLGLTYQFKAF</sequence>
<gene>
    <name evidence="2" type="ORF">SAMN03080598_00479</name>
</gene>
<organism evidence="2 3">
    <name type="scientific">Algoriphagus boritolerans DSM 17298 = JCM 18970</name>
    <dbReference type="NCBI Taxonomy" id="1120964"/>
    <lineage>
        <taxon>Bacteria</taxon>
        <taxon>Pseudomonadati</taxon>
        <taxon>Bacteroidota</taxon>
        <taxon>Cytophagia</taxon>
        <taxon>Cytophagales</taxon>
        <taxon>Cyclobacteriaceae</taxon>
        <taxon>Algoriphagus</taxon>
    </lineage>
</organism>
<evidence type="ECO:0000256" key="1">
    <source>
        <dbReference type="SAM" id="SignalP"/>
    </source>
</evidence>
<accession>A0A1H5SRF6</accession>
<feature type="chain" id="PRO_5009284279" description="MetA-pathway of phenol degradation" evidence="1">
    <location>
        <begin position="24"/>
        <end position="306"/>
    </location>
</feature>
<dbReference type="Proteomes" id="UP000236736">
    <property type="component" value="Unassembled WGS sequence"/>
</dbReference>
<dbReference type="OrthoDB" id="5562884at2"/>
<keyword evidence="3" id="KW-1185">Reference proteome</keyword>
<proteinExistence type="predicted"/>